<sequence length="99" mass="11630">MSGPLQPPLLPILTVAMYLCRLQYLCSISDKKTVLERMKPENRRDFEEIVGMAEDKVKCRIALLFGQILSDPKMREGFFCTVPEDERKEIMRHLWAHYN</sequence>
<dbReference type="AlphaFoldDB" id="A0A4U5NIH4"/>
<protein>
    <submittedName>
        <fullName evidence="1">Uncharacterized protein</fullName>
    </submittedName>
</protein>
<keyword evidence="2" id="KW-1185">Reference proteome</keyword>
<reference evidence="1 2" key="1">
    <citation type="journal article" date="2015" name="Genome Biol.">
        <title>Comparative genomics of Steinernema reveals deeply conserved gene regulatory networks.</title>
        <authorList>
            <person name="Dillman A.R."/>
            <person name="Macchietto M."/>
            <person name="Porter C.F."/>
            <person name="Rogers A."/>
            <person name="Williams B."/>
            <person name="Antoshechkin I."/>
            <person name="Lee M.M."/>
            <person name="Goodwin Z."/>
            <person name="Lu X."/>
            <person name="Lewis E.E."/>
            <person name="Goodrich-Blair H."/>
            <person name="Stock S.P."/>
            <person name="Adams B.J."/>
            <person name="Sternberg P.W."/>
            <person name="Mortazavi A."/>
        </authorList>
    </citation>
    <scope>NUCLEOTIDE SEQUENCE [LARGE SCALE GENOMIC DNA]</scope>
    <source>
        <strain evidence="1 2">ALL</strain>
    </source>
</reference>
<evidence type="ECO:0000313" key="2">
    <source>
        <dbReference type="Proteomes" id="UP000298663"/>
    </source>
</evidence>
<accession>A0A4U5NIH4</accession>
<comment type="caution">
    <text evidence="1">The sequence shown here is derived from an EMBL/GenBank/DDBJ whole genome shotgun (WGS) entry which is preliminary data.</text>
</comment>
<dbReference type="Proteomes" id="UP000298663">
    <property type="component" value="Unassembled WGS sequence"/>
</dbReference>
<evidence type="ECO:0000313" key="1">
    <source>
        <dbReference type="EMBL" id="TKR82949.1"/>
    </source>
</evidence>
<gene>
    <name evidence="1" type="ORF">L596_016617</name>
</gene>
<reference evidence="1 2" key="2">
    <citation type="journal article" date="2019" name="G3 (Bethesda)">
        <title>Hybrid Assembly of the Genome of the Entomopathogenic Nematode Steinernema carpocapsae Identifies the X-Chromosome.</title>
        <authorList>
            <person name="Serra L."/>
            <person name="Macchietto M."/>
            <person name="Macias-Munoz A."/>
            <person name="McGill C.J."/>
            <person name="Rodriguez I.M."/>
            <person name="Rodriguez B."/>
            <person name="Murad R."/>
            <person name="Mortazavi A."/>
        </authorList>
    </citation>
    <scope>NUCLEOTIDE SEQUENCE [LARGE SCALE GENOMIC DNA]</scope>
    <source>
        <strain evidence="1 2">ALL</strain>
    </source>
</reference>
<organism evidence="1 2">
    <name type="scientific">Steinernema carpocapsae</name>
    <name type="common">Entomopathogenic nematode</name>
    <dbReference type="NCBI Taxonomy" id="34508"/>
    <lineage>
        <taxon>Eukaryota</taxon>
        <taxon>Metazoa</taxon>
        <taxon>Ecdysozoa</taxon>
        <taxon>Nematoda</taxon>
        <taxon>Chromadorea</taxon>
        <taxon>Rhabditida</taxon>
        <taxon>Tylenchina</taxon>
        <taxon>Panagrolaimomorpha</taxon>
        <taxon>Strongyloidoidea</taxon>
        <taxon>Steinernematidae</taxon>
        <taxon>Steinernema</taxon>
    </lineage>
</organism>
<proteinExistence type="predicted"/>
<name>A0A4U5NIH4_STECR</name>
<dbReference type="EMBL" id="AZBU02000004">
    <property type="protein sequence ID" value="TKR82949.1"/>
    <property type="molecule type" value="Genomic_DNA"/>
</dbReference>